<dbReference type="Gene3D" id="1.25.40.540">
    <property type="entry name" value="TAP42-like family"/>
    <property type="match status" value="1"/>
</dbReference>
<evidence type="ECO:0000313" key="2">
    <source>
        <dbReference type="EMBL" id="KAK5865289.1"/>
    </source>
</evidence>
<reference evidence="2 3" key="1">
    <citation type="journal article" date="2023" name="Genes (Basel)">
        <title>Chromosome-Level Genome Assembly and Circadian Gene Repertoire of the Patagonia Blennie Eleginops maclovinus-The Closest Ancestral Proxy of Antarctic Cryonotothenioids.</title>
        <authorList>
            <person name="Cheng C.C."/>
            <person name="Rivera-Colon A.G."/>
            <person name="Minhas B.F."/>
            <person name="Wilson L."/>
            <person name="Rayamajhi N."/>
            <person name="Vargas-Chacoff L."/>
            <person name="Catchen J.M."/>
        </authorList>
    </citation>
    <scope>NUCLEOTIDE SEQUENCE [LARGE SCALE GENOMIC DNA]</scope>
    <source>
        <strain evidence="2">JMC-PN-2008</strain>
    </source>
</reference>
<organism evidence="2 3">
    <name type="scientific">Eleginops maclovinus</name>
    <name type="common">Patagonian blennie</name>
    <name type="synonym">Eleginus maclovinus</name>
    <dbReference type="NCBI Taxonomy" id="56733"/>
    <lineage>
        <taxon>Eukaryota</taxon>
        <taxon>Metazoa</taxon>
        <taxon>Chordata</taxon>
        <taxon>Craniata</taxon>
        <taxon>Vertebrata</taxon>
        <taxon>Euteleostomi</taxon>
        <taxon>Actinopterygii</taxon>
        <taxon>Neopterygii</taxon>
        <taxon>Teleostei</taxon>
        <taxon>Neoteleostei</taxon>
        <taxon>Acanthomorphata</taxon>
        <taxon>Eupercaria</taxon>
        <taxon>Perciformes</taxon>
        <taxon>Notothenioidei</taxon>
        <taxon>Eleginopidae</taxon>
        <taxon>Eleginops</taxon>
    </lineage>
</organism>
<dbReference type="GO" id="GO:0035303">
    <property type="term" value="P:regulation of dephosphorylation"/>
    <property type="evidence" value="ECO:0007669"/>
    <property type="project" value="TreeGrafter"/>
</dbReference>
<evidence type="ECO:0000313" key="3">
    <source>
        <dbReference type="Proteomes" id="UP001346869"/>
    </source>
</evidence>
<dbReference type="GO" id="GO:0009966">
    <property type="term" value="P:regulation of signal transduction"/>
    <property type="evidence" value="ECO:0007669"/>
    <property type="project" value="InterPro"/>
</dbReference>
<dbReference type="Pfam" id="PF04177">
    <property type="entry name" value="TAP42"/>
    <property type="match status" value="1"/>
</dbReference>
<comment type="similarity">
    <text evidence="1">Belongs to the IGBP1/TAP42 family.</text>
</comment>
<keyword evidence="3" id="KW-1185">Reference proteome</keyword>
<dbReference type="AlphaFoldDB" id="A0AAN8AQW7"/>
<dbReference type="Proteomes" id="UP001346869">
    <property type="component" value="Unassembled WGS sequence"/>
</dbReference>
<dbReference type="InterPro" id="IPR007304">
    <property type="entry name" value="TAP46-like"/>
</dbReference>
<dbReference type="GO" id="GO:0051721">
    <property type="term" value="F:protein phosphatase 2A binding"/>
    <property type="evidence" value="ECO:0007669"/>
    <property type="project" value="TreeGrafter"/>
</dbReference>
<name>A0AAN8AQW7_ELEMC</name>
<dbReference type="InterPro" id="IPR038511">
    <property type="entry name" value="TAP42/TAP46-like_sf"/>
</dbReference>
<sequence length="104" mass="11214">MADGENNNDASAGEPSKLCDLLERGWKIFDEVDSTNEPLASTSIQVRVKRGISMLEDASAMVAQLDLFSRNEELEEVATADLRYLLLPALCGALTLSRPAGTEG</sequence>
<reference evidence="2 3" key="2">
    <citation type="journal article" date="2023" name="Mol. Biol. Evol.">
        <title>Genomics of Secondarily Temperate Adaptation in the Only Non-Antarctic Icefish.</title>
        <authorList>
            <person name="Rivera-Colon A.G."/>
            <person name="Rayamajhi N."/>
            <person name="Minhas B.F."/>
            <person name="Madrigal G."/>
            <person name="Bilyk K.T."/>
            <person name="Yoon V."/>
            <person name="Hune M."/>
            <person name="Gregory S."/>
            <person name="Cheng C.H.C."/>
            <person name="Catchen J.M."/>
        </authorList>
    </citation>
    <scope>NUCLEOTIDE SEQUENCE [LARGE SCALE GENOMIC DNA]</scope>
    <source>
        <strain evidence="2">JMC-PN-2008</strain>
    </source>
</reference>
<dbReference type="EMBL" id="JAUZQC010000010">
    <property type="protein sequence ID" value="KAK5865289.1"/>
    <property type="molecule type" value="Genomic_DNA"/>
</dbReference>
<comment type="caution">
    <text evidence="2">The sequence shown here is derived from an EMBL/GenBank/DDBJ whole genome shotgun (WGS) entry which is preliminary data.</text>
</comment>
<gene>
    <name evidence="2" type="ORF">PBY51_016464</name>
</gene>
<dbReference type="PANTHER" id="PTHR10933:SF9">
    <property type="entry name" value="IMMUNOGLOBULIN-BINDING PROTEIN 1"/>
    <property type="match status" value="1"/>
</dbReference>
<dbReference type="GO" id="GO:0005829">
    <property type="term" value="C:cytosol"/>
    <property type="evidence" value="ECO:0007669"/>
    <property type="project" value="TreeGrafter"/>
</dbReference>
<evidence type="ECO:0000256" key="1">
    <source>
        <dbReference type="ARBA" id="ARBA00034730"/>
    </source>
</evidence>
<proteinExistence type="inferred from homology"/>
<dbReference type="PANTHER" id="PTHR10933">
    <property type="entry name" value="IMMUNOGLOBULIN-BINDING PROTEIN 1"/>
    <property type="match status" value="1"/>
</dbReference>
<protein>
    <submittedName>
        <fullName evidence="2">Uncharacterized protein</fullName>
    </submittedName>
</protein>
<accession>A0AAN8AQW7</accession>